<dbReference type="GO" id="GO:0005829">
    <property type="term" value="C:cytosol"/>
    <property type="evidence" value="ECO:0007669"/>
    <property type="project" value="TreeGrafter"/>
</dbReference>
<dbReference type="InterPro" id="IPR006073">
    <property type="entry name" value="GTP-bd"/>
</dbReference>
<dbReference type="SUPFAM" id="SSF52540">
    <property type="entry name" value="P-loop containing nucleoside triphosphate hydrolases"/>
    <property type="match status" value="2"/>
</dbReference>
<protein>
    <submittedName>
        <fullName evidence="3">P-loop containing nucleoside triphosphate hydrolase protein</fullName>
    </submittedName>
</protein>
<feature type="domain" description="G" evidence="2">
    <location>
        <begin position="342"/>
        <end position="466"/>
    </location>
</feature>
<evidence type="ECO:0000313" key="4">
    <source>
        <dbReference type="Proteomes" id="UP000714275"/>
    </source>
</evidence>
<name>A0A9P7D2V3_9AGAM</name>
<dbReference type="Pfam" id="PF01926">
    <property type="entry name" value="MMR_HSR1"/>
    <property type="match status" value="2"/>
</dbReference>
<dbReference type="GO" id="GO:0002098">
    <property type="term" value="P:tRNA wobble uridine modification"/>
    <property type="evidence" value="ECO:0007669"/>
    <property type="project" value="TreeGrafter"/>
</dbReference>
<evidence type="ECO:0000313" key="3">
    <source>
        <dbReference type="EMBL" id="KAG1778215.1"/>
    </source>
</evidence>
<dbReference type="EMBL" id="JABBWD010000016">
    <property type="protein sequence ID" value="KAG1778215.1"/>
    <property type="molecule type" value="Genomic_DNA"/>
</dbReference>
<dbReference type="CDD" id="cd00882">
    <property type="entry name" value="Ras_like_GTPase"/>
    <property type="match status" value="2"/>
</dbReference>
<feature type="region of interest" description="Disordered" evidence="1">
    <location>
        <begin position="28"/>
        <end position="49"/>
    </location>
</feature>
<dbReference type="OrthoDB" id="8954335at2759"/>
<dbReference type="PANTHER" id="PTHR42714">
    <property type="entry name" value="TRNA MODIFICATION GTPASE GTPBP3"/>
    <property type="match status" value="1"/>
</dbReference>
<dbReference type="InterPro" id="IPR027417">
    <property type="entry name" value="P-loop_NTPase"/>
</dbReference>
<feature type="compositionally biased region" description="Low complexity" evidence="1">
    <location>
        <begin position="90"/>
        <end position="104"/>
    </location>
</feature>
<dbReference type="Proteomes" id="UP000714275">
    <property type="component" value="Unassembled WGS sequence"/>
</dbReference>
<proteinExistence type="predicted"/>
<dbReference type="GO" id="GO:0005525">
    <property type="term" value="F:GTP binding"/>
    <property type="evidence" value="ECO:0007669"/>
    <property type="project" value="InterPro"/>
</dbReference>
<sequence length="592" mass="65836">MALKNIDDASEGVPLSFLVFAMSSTPRRASSNVSSAGNHSHRRIEDASHRADTCNAVPLVIAGETGAGKSSWLVNFTRTQMAMTSPDAVSLRSPARASSTSRSSDQTVAFPNYRQVEEALRRTDTCNVVIVGDTGAGKSSLVNLITRMQTAPTSPDATGCTTETRVYEQDVVTQNKILKVQLFDTAGLDEGPQGAVPSTQAETALKNLLKSLVKKKAIHLVMYCVHGTKDAWALQRNYKLLHSKVKARVPIALVVTALEDREPEMEDWWRNNETSISDLGMNFAGHACITAVTIDQDDTDELKRRREQSYRAVCNLIKQRCPQNIATPRVTTIPPARKTKNIVLFGQAGAGKSSVVNLMAGKDIAYTSPGMQPCTLHWQEYLIDFDGVSYKIFDTVGLEEPQLGIKEYLESVENAYWLIKKLESEGGIDLLLFCMRAGRISGMLQSNYRLFHEFLCEKKVPIVLAITNLERERRMEDWWEREHANFDKYQINVAGHACITAANNLEGRHKDLYEESRITIRELVKTYVANGQQQAWMGGGNLIVSFMRKLKELLGGGSHMKSKDLVPHLTKRCGISKEVAKQLADLIKQDPF</sequence>
<dbReference type="GO" id="GO:0030488">
    <property type="term" value="P:tRNA methylation"/>
    <property type="evidence" value="ECO:0007669"/>
    <property type="project" value="TreeGrafter"/>
</dbReference>
<dbReference type="Gene3D" id="3.40.50.300">
    <property type="entry name" value="P-loop containing nucleotide triphosphate hydrolases"/>
    <property type="match status" value="2"/>
</dbReference>
<reference evidence="3" key="1">
    <citation type="journal article" date="2020" name="New Phytol.">
        <title>Comparative genomics reveals dynamic genome evolution in host specialist ectomycorrhizal fungi.</title>
        <authorList>
            <person name="Lofgren L.A."/>
            <person name="Nguyen N.H."/>
            <person name="Vilgalys R."/>
            <person name="Ruytinx J."/>
            <person name="Liao H.L."/>
            <person name="Branco S."/>
            <person name="Kuo A."/>
            <person name="LaButti K."/>
            <person name="Lipzen A."/>
            <person name="Andreopoulos W."/>
            <person name="Pangilinan J."/>
            <person name="Riley R."/>
            <person name="Hundley H."/>
            <person name="Na H."/>
            <person name="Barry K."/>
            <person name="Grigoriev I.V."/>
            <person name="Stajich J.E."/>
            <person name="Kennedy P.G."/>
        </authorList>
    </citation>
    <scope>NUCLEOTIDE SEQUENCE</scope>
    <source>
        <strain evidence="3">DOB743</strain>
    </source>
</reference>
<gene>
    <name evidence="3" type="ORF">EV702DRAFT_1196215</name>
</gene>
<keyword evidence="3" id="KW-0378">Hydrolase</keyword>
<feature type="domain" description="G" evidence="2">
    <location>
        <begin position="127"/>
        <end position="232"/>
    </location>
</feature>
<evidence type="ECO:0000256" key="1">
    <source>
        <dbReference type="SAM" id="MobiDB-lite"/>
    </source>
</evidence>
<dbReference type="PRINTS" id="PR00449">
    <property type="entry name" value="RASTRNSFRMNG"/>
</dbReference>
<feature type="compositionally biased region" description="Polar residues" evidence="1">
    <location>
        <begin position="28"/>
        <end position="38"/>
    </location>
</feature>
<feature type="region of interest" description="Disordered" evidence="1">
    <location>
        <begin position="85"/>
        <end position="107"/>
    </location>
</feature>
<accession>A0A9P7D2V3</accession>
<dbReference type="GO" id="GO:0016787">
    <property type="term" value="F:hydrolase activity"/>
    <property type="evidence" value="ECO:0007669"/>
    <property type="project" value="UniProtKB-KW"/>
</dbReference>
<keyword evidence="4" id="KW-1185">Reference proteome</keyword>
<organism evidence="3 4">
    <name type="scientific">Suillus placidus</name>
    <dbReference type="NCBI Taxonomy" id="48579"/>
    <lineage>
        <taxon>Eukaryota</taxon>
        <taxon>Fungi</taxon>
        <taxon>Dikarya</taxon>
        <taxon>Basidiomycota</taxon>
        <taxon>Agaricomycotina</taxon>
        <taxon>Agaricomycetes</taxon>
        <taxon>Agaricomycetidae</taxon>
        <taxon>Boletales</taxon>
        <taxon>Suillineae</taxon>
        <taxon>Suillaceae</taxon>
        <taxon>Suillus</taxon>
    </lineage>
</organism>
<comment type="caution">
    <text evidence="3">The sequence shown here is derived from an EMBL/GenBank/DDBJ whole genome shotgun (WGS) entry which is preliminary data.</text>
</comment>
<evidence type="ECO:0000259" key="2">
    <source>
        <dbReference type="Pfam" id="PF01926"/>
    </source>
</evidence>
<dbReference type="PANTHER" id="PTHR42714:SF2">
    <property type="entry name" value="TRNA MODIFICATION GTPASE GTPBP3, MITOCHONDRIAL"/>
    <property type="match status" value="1"/>
</dbReference>
<dbReference type="AlphaFoldDB" id="A0A9P7D2V3"/>